<dbReference type="Proteomes" id="UP000235145">
    <property type="component" value="Unassembled WGS sequence"/>
</dbReference>
<protein>
    <submittedName>
        <fullName evidence="1">Uncharacterized protein</fullName>
    </submittedName>
</protein>
<keyword evidence="2" id="KW-1185">Reference proteome</keyword>
<gene>
    <name evidence="1" type="ORF">LSAT_V11C800413610</name>
</gene>
<dbReference type="AlphaFoldDB" id="A0A9R1USX5"/>
<comment type="caution">
    <text evidence="1">The sequence shown here is derived from an EMBL/GenBank/DDBJ whole genome shotgun (WGS) entry which is preliminary data.</text>
</comment>
<reference evidence="1 2" key="1">
    <citation type="journal article" date="2017" name="Nat. Commun.">
        <title>Genome assembly with in vitro proximity ligation data and whole-genome triplication in lettuce.</title>
        <authorList>
            <person name="Reyes-Chin-Wo S."/>
            <person name="Wang Z."/>
            <person name="Yang X."/>
            <person name="Kozik A."/>
            <person name="Arikit S."/>
            <person name="Song C."/>
            <person name="Xia L."/>
            <person name="Froenicke L."/>
            <person name="Lavelle D.O."/>
            <person name="Truco M.J."/>
            <person name="Xia R."/>
            <person name="Zhu S."/>
            <person name="Xu C."/>
            <person name="Xu H."/>
            <person name="Xu X."/>
            <person name="Cox K."/>
            <person name="Korf I."/>
            <person name="Meyers B.C."/>
            <person name="Michelmore R.W."/>
        </authorList>
    </citation>
    <scope>NUCLEOTIDE SEQUENCE [LARGE SCALE GENOMIC DNA]</scope>
    <source>
        <strain evidence="2">cv. Salinas</strain>
        <tissue evidence="1">Seedlings</tissue>
    </source>
</reference>
<dbReference type="EMBL" id="NBSK02000008">
    <property type="protein sequence ID" value="KAJ0193387.1"/>
    <property type="molecule type" value="Genomic_DNA"/>
</dbReference>
<accession>A0A9R1USX5</accession>
<proteinExistence type="predicted"/>
<sequence length="85" mass="9984">MECVAEYCTDSITRPQLQSRVLRLHLISSHDLFRFELWAGNIDTVSKFIDLESLSGVTKEEWRQVRHTFKKSAQILFTVRHTLGY</sequence>
<organism evidence="1 2">
    <name type="scientific">Lactuca sativa</name>
    <name type="common">Garden lettuce</name>
    <dbReference type="NCBI Taxonomy" id="4236"/>
    <lineage>
        <taxon>Eukaryota</taxon>
        <taxon>Viridiplantae</taxon>
        <taxon>Streptophyta</taxon>
        <taxon>Embryophyta</taxon>
        <taxon>Tracheophyta</taxon>
        <taxon>Spermatophyta</taxon>
        <taxon>Magnoliopsida</taxon>
        <taxon>eudicotyledons</taxon>
        <taxon>Gunneridae</taxon>
        <taxon>Pentapetalae</taxon>
        <taxon>asterids</taxon>
        <taxon>campanulids</taxon>
        <taxon>Asterales</taxon>
        <taxon>Asteraceae</taxon>
        <taxon>Cichorioideae</taxon>
        <taxon>Cichorieae</taxon>
        <taxon>Lactucinae</taxon>
        <taxon>Lactuca</taxon>
    </lineage>
</organism>
<evidence type="ECO:0000313" key="2">
    <source>
        <dbReference type="Proteomes" id="UP000235145"/>
    </source>
</evidence>
<evidence type="ECO:0000313" key="1">
    <source>
        <dbReference type="EMBL" id="KAJ0193387.1"/>
    </source>
</evidence>
<name>A0A9R1USX5_LACSA</name>